<feature type="disulfide bond" evidence="3">
    <location>
        <begin position="37"/>
        <end position="240"/>
    </location>
</feature>
<dbReference type="PIRSF" id="PIRSF002703">
    <property type="entry name" value="Thaumatin"/>
    <property type="match status" value="1"/>
</dbReference>
<feature type="disulfide bond" evidence="3">
    <location>
        <begin position="190"/>
        <end position="200"/>
    </location>
</feature>
<dbReference type="PRINTS" id="PR00347">
    <property type="entry name" value="THAUMATIN"/>
</dbReference>
<name>A0A438D346_VITVI</name>
<reference evidence="5 6" key="1">
    <citation type="journal article" date="2018" name="PLoS Genet.">
        <title>Population sequencing reveals clonal diversity and ancestral inbreeding in the grapevine cultivar Chardonnay.</title>
        <authorList>
            <person name="Roach M.J."/>
            <person name="Johnson D.L."/>
            <person name="Bohlmann J."/>
            <person name="van Vuuren H.J."/>
            <person name="Jones S.J."/>
            <person name="Pretorius I.S."/>
            <person name="Schmidt S.A."/>
            <person name="Borneman A.R."/>
        </authorList>
    </citation>
    <scope>NUCLEOTIDE SEQUENCE [LARGE SCALE GENOMIC DNA]</scope>
    <source>
        <strain evidence="6">cv. Chardonnay</strain>
        <tissue evidence="5">Leaf</tissue>
    </source>
</reference>
<accession>A0A438D346</accession>
<evidence type="ECO:0000313" key="6">
    <source>
        <dbReference type="Proteomes" id="UP000288805"/>
    </source>
</evidence>
<feature type="disulfide bond" evidence="3">
    <location>
        <begin position="148"/>
        <end position="230"/>
    </location>
</feature>
<evidence type="ECO:0000256" key="3">
    <source>
        <dbReference type="PIRSR" id="PIRSR002703-1"/>
    </source>
</evidence>
<protein>
    <submittedName>
        <fullName evidence="5">Thaumatin-like protein</fullName>
    </submittedName>
</protein>
<dbReference type="SUPFAM" id="SSF49870">
    <property type="entry name" value="Osmotin, thaumatin-like protein"/>
    <property type="match status" value="1"/>
</dbReference>
<proteinExistence type="inferred from homology"/>
<dbReference type="SMART" id="SM00205">
    <property type="entry name" value="THN"/>
    <property type="match status" value="1"/>
</dbReference>
<evidence type="ECO:0000313" key="5">
    <source>
        <dbReference type="EMBL" id="RVW29899.1"/>
    </source>
</evidence>
<comment type="similarity">
    <text evidence="1">Belongs to the thaumatin family.</text>
</comment>
<dbReference type="Pfam" id="PF00314">
    <property type="entry name" value="Thaumatin"/>
    <property type="match status" value="1"/>
</dbReference>
<organism evidence="5 6">
    <name type="scientific">Vitis vinifera</name>
    <name type="common">Grape</name>
    <dbReference type="NCBI Taxonomy" id="29760"/>
    <lineage>
        <taxon>Eukaryota</taxon>
        <taxon>Viridiplantae</taxon>
        <taxon>Streptophyta</taxon>
        <taxon>Embryophyta</taxon>
        <taxon>Tracheophyta</taxon>
        <taxon>Spermatophyta</taxon>
        <taxon>Magnoliopsida</taxon>
        <taxon>eudicotyledons</taxon>
        <taxon>Gunneridae</taxon>
        <taxon>Pentapetalae</taxon>
        <taxon>rosids</taxon>
        <taxon>Vitales</taxon>
        <taxon>Vitaceae</taxon>
        <taxon>Viteae</taxon>
        <taxon>Vitis</taxon>
    </lineage>
</organism>
<feature type="disulfide bond" evidence="3">
    <location>
        <begin position="153"/>
        <end position="213"/>
    </location>
</feature>
<dbReference type="AlphaFoldDB" id="A0A438D346"/>
<feature type="disulfide bond" evidence="3">
    <location>
        <begin position="161"/>
        <end position="176"/>
    </location>
</feature>
<feature type="signal peptide" evidence="4">
    <location>
        <begin position="1"/>
        <end position="22"/>
    </location>
</feature>
<feature type="disulfide bond" evidence="3">
    <location>
        <begin position="83"/>
        <end position="93"/>
    </location>
</feature>
<dbReference type="PROSITE" id="PS51367">
    <property type="entry name" value="THAUMATIN_2"/>
    <property type="match status" value="1"/>
</dbReference>
<dbReference type="CDD" id="cd09218">
    <property type="entry name" value="TLP-PA"/>
    <property type="match status" value="1"/>
</dbReference>
<evidence type="ECO:0000256" key="4">
    <source>
        <dbReference type="SAM" id="SignalP"/>
    </source>
</evidence>
<dbReference type="InterPro" id="IPR037176">
    <property type="entry name" value="Osmotin/thaumatin-like_sf"/>
</dbReference>
<dbReference type="Proteomes" id="UP000288805">
    <property type="component" value="Unassembled WGS sequence"/>
</dbReference>
<feature type="disulfide bond" evidence="3">
    <location>
        <begin position="180"/>
        <end position="189"/>
    </location>
</feature>
<evidence type="ECO:0000256" key="2">
    <source>
        <dbReference type="ARBA" id="ARBA00023157"/>
    </source>
</evidence>
<dbReference type="InterPro" id="IPR001938">
    <property type="entry name" value="Thaumatin"/>
</dbReference>
<dbReference type="EMBL" id="QGNW01001822">
    <property type="protein sequence ID" value="RVW29899.1"/>
    <property type="molecule type" value="Genomic_DNA"/>
</dbReference>
<evidence type="ECO:0000256" key="1">
    <source>
        <dbReference type="ARBA" id="ARBA00010607"/>
    </source>
</evidence>
<keyword evidence="4" id="KW-0732">Signal</keyword>
<dbReference type="PANTHER" id="PTHR31048">
    <property type="entry name" value="OS03G0233200 PROTEIN"/>
    <property type="match status" value="1"/>
</dbReference>
<sequence>MACHFDLLTSLFLIAIFIPLGGKLCESATTFTIVNDCNETVWPGIITPGLNFHGGGFALKPGQSAIFTAADVWGGRIWGRTGCSFDKNGSGKCQTGACGTTLNCTSPGKPPASIAEFNLGDIDYYDVSLVDGFNLPITISPTNGTGNCSVAGCDADLRQKCPSELALKTDGKIIACKSACEAFNTDQYCCRGAYGNPISCVATNYSRSFKQACPVAYSYAFDDPTSILTCNAPEYIVTFCPSRNQTACSYHDKKLNCNASKGSKELSHTWWWLLILPLASMINLGLPIR</sequence>
<dbReference type="Gene3D" id="2.60.110.10">
    <property type="entry name" value="Thaumatin"/>
    <property type="match status" value="1"/>
</dbReference>
<dbReference type="FunFam" id="2.60.110.10:FF:000002">
    <property type="entry name" value="Thaumatin-like protein 1a"/>
    <property type="match status" value="1"/>
</dbReference>
<feature type="disulfide bond" evidence="3">
    <location>
        <begin position="98"/>
        <end position="104"/>
    </location>
</feature>
<gene>
    <name evidence="5" type="primary">VvCHDh000143_9</name>
    <name evidence="5" type="ORF">CK203_108036</name>
</gene>
<feature type="chain" id="PRO_5019213364" evidence="4">
    <location>
        <begin position="23"/>
        <end position="289"/>
    </location>
</feature>
<keyword evidence="2 3" id="KW-1015">Disulfide bond</keyword>
<comment type="caution">
    <text evidence="5">The sequence shown here is derived from an EMBL/GenBank/DDBJ whole genome shotgun (WGS) entry which is preliminary data.</text>
</comment>